<protein>
    <submittedName>
        <fullName evidence="1">Uncharacterized protein</fullName>
    </submittedName>
</protein>
<evidence type="ECO:0000313" key="2">
    <source>
        <dbReference type="Proteomes" id="UP001417504"/>
    </source>
</evidence>
<reference evidence="1 2" key="1">
    <citation type="submission" date="2024-01" db="EMBL/GenBank/DDBJ databases">
        <title>Genome assemblies of Stephania.</title>
        <authorList>
            <person name="Yang L."/>
        </authorList>
    </citation>
    <scope>NUCLEOTIDE SEQUENCE [LARGE SCALE GENOMIC DNA]</scope>
    <source>
        <strain evidence="1">QJT</strain>
        <tissue evidence="1">Leaf</tissue>
    </source>
</reference>
<dbReference type="EMBL" id="JBBNAE010000002">
    <property type="protein sequence ID" value="KAK9145331.1"/>
    <property type="molecule type" value="Genomic_DNA"/>
</dbReference>
<name>A0AAP0PLN1_9MAGN</name>
<accession>A0AAP0PLN1</accession>
<gene>
    <name evidence="1" type="ORF">Sjap_005234</name>
</gene>
<keyword evidence="2" id="KW-1185">Reference proteome</keyword>
<evidence type="ECO:0000313" key="1">
    <source>
        <dbReference type="EMBL" id="KAK9145331.1"/>
    </source>
</evidence>
<dbReference type="Proteomes" id="UP001417504">
    <property type="component" value="Unassembled WGS sequence"/>
</dbReference>
<proteinExistence type="predicted"/>
<dbReference type="AlphaFoldDB" id="A0AAP0PLN1"/>
<comment type="caution">
    <text evidence="1">The sequence shown here is derived from an EMBL/GenBank/DDBJ whole genome shotgun (WGS) entry which is preliminary data.</text>
</comment>
<organism evidence="1 2">
    <name type="scientific">Stephania japonica</name>
    <dbReference type="NCBI Taxonomy" id="461633"/>
    <lineage>
        <taxon>Eukaryota</taxon>
        <taxon>Viridiplantae</taxon>
        <taxon>Streptophyta</taxon>
        <taxon>Embryophyta</taxon>
        <taxon>Tracheophyta</taxon>
        <taxon>Spermatophyta</taxon>
        <taxon>Magnoliopsida</taxon>
        <taxon>Ranunculales</taxon>
        <taxon>Menispermaceae</taxon>
        <taxon>Menispermoideae</taxon>
        <taxon>Cissampelideae</taxon>
        <taxon>Stephania</taxon>
    </lineage>
</organism>
<sequence>MMKWDMEMEEIEALLEKIWDIHDKLNDAIHAISNFSWEFTHWARCYMCWATEHKSWYEQKQGKKGTRLLSLRHAKPSFQINFKSSVRGNLVLEGEIRALESESEPQSIDPSIIAHKITPLSFP</sequence>